<dbReference type="Gene3D" id="3.20.20.70">
    <property type="entry name" value="Aldolase class I"/>
    <property type="match status" value="1"/>
</dbReference>
<dbReference type="Pfam" id="PF00682">
    <property type="entry name" value="HMGL-like"/>
    <property type="match status" value="1"/>
</dbReference>
<sequence>MNFKILDCTLRDGGYYTNWDFNDALVEEYALAMEALPIDYVEVGYRSPSMKGYLGKYFYCPEYILKKLKSLMPSKELTIILNEKDITVSHIEEGLLNPCKQYVSTVRIAIDPKNMQRAVVLAKEVKKAGFSVAFNVMYMSNWKEDTSFLDYLEGLDEIIDYFYMVDSYGGVMPEDVKETIDLVRAKTSIPLGFHGHDNLEMALINTITAIDAGCDIVDATITGMGRGAGNLKTELLLTYLESAKKLPVAYRELSKVVSEFEELRKHYQWGTSLPYMFSGAKSLPQKQVMEWVGMNRYPLGSIINALNNQKQELKDNFRLPLLEKSEKHKIAVVLGAGNTSREHKVAVQKFIEKVGKKTCLVHAGARNVSEYLDVNCDQYYSLVGFESDKLLRQIGDFSKVTQVCVYPPFPRRMGTIIPEDIKAVSKEVSAIAFTDATSDSPMALAIQTALDLGAKQIYLVGFDGYDININHNQFVIAHENQQVIDAAVSIDGVSVKTFTPTKYKNLDIISLYSLL</sequence>
<accession>A0A1K2ICY2</accession>
<organism evidence="3 4">
    <name type="scientific">Flaviramulus basaltis</name>
    <dbReference type="NCBI Taxonomy" id="369401"/>
    <lineage>
        <taxon>Bacteria</taxon>
        <taxon>Pseudomonadati</taxon>
        <taxon>Bacteroidota</taxon>
        <taxon>Flavobacteriia</taxon>
        <taxon>Flavobacteriales</taxon>
        <taxon>Flavobacteriaceae</taxon>
        <taxon>Flaviramulus</taxon>
    </lineage>
</organism>
<dbReference type="Gene3D" id="3.90.1480.10">
    <property type="entry name" value="Alpha-2,3-sialyltransferase"/>
    <property type="match status" value="1"/>
</dbReference>
<dbReference type="GO" id="GO:0009098">
    <property type="term" value="P:L-leucine biosynthetic process"/>
    <property type="evidence" value="ECO:0007669"/>
    <property type="project" value="TreeGrafter"/>
</dbReference>
<dbReference type="OrthoDB" id="9804858at2"/>
<dbReference type="PANTHER" id="PTHR10277">
    <property type="entry name" value="HOMOCITRATE SYNTHASE-RELATED"/>
    <property type="match status" value="1"/>
</dbReference>
<dbReference type="InterPro" id="IPR013785">
    <property type="entry name" value="Aldolase_TIM"/>
</dbReference>
<evidence type="ECO:0000313" key="4">
    <source>
        <dbReference type="Proteomes" id="UP000182544"/>
    </source>
</evidence>
<dbReference type="PROSITE" id="PS50991">
    <property type="entry name" value="PYR_CT"/>
    <property type="match status" value="1"/>
</dbReference>
<proteinExistence type="predicted"/>
<keyword evidence="1" id="KW-0464">Manganese</keyword>
<dbReference type="CDD" id="cd07944">
    <property type="entry name" value="DRE_TIM_HOA_like"/>
    <property type="match status" value="1"/>
</dbReference>
<protein>
    <submittedName>
        <fullName evidence="3">4-hydroxy 2-oxovalerate aldolase</fullName>
    </submittedName>
</protein>
<dbReference type="STRING" id="369401.SAMN05428642_101757"/>
<dbReference type="PANTHER" id="PTHR10277:SF9">
    <property type="entry name" value="2-ISOPROPYLMALATE SYNTHASE 1, CHLOROPLASTIC-RELATED"/>
    <property type="match status" value="1"/>
</dbReference>
<evidence type="ECO:0000313" key="3">
    <source>
        <dbReference type="EMBL" id="SFZ90130.1"/>
    </source>
</evidence>
<evidence type="ECO:0000256" key="1">
    <source>
        <dbReference type="ARBA" id="ARBA00023211"/>
    </source>
</evidence>
<feature type="domain" description="Pyruvate carboxyltransferase" evidence="2">
    <location>
        <begin position="3"/>
        <end position="254"/>
    </location>
</feature>
<dbReference type="RefSeq" id="WP_072400397.1">
    <property type="nucleotide sequence ID" value="NZ_FPKV01000001.1"/>
</dbReference>
<gene>
    <name evidence="3" type="ORF">SAMN05428642_101757</name>
</gene>
<reference evidence="3 4" key="1">
    <citation type="submission" date="2016-10" db="EMBL/GenBank/DDBJ databases">
        <authorList>
            <person name="de Groot N.N."/>
        </authorList>
    </citation>
    <scope>NUCLEOTIDE SEQUENCE [LARGE SCALE GENOMIC DNA]</scope>
    <source>
        <strain evidence="3 4">DSM 18180</strain>
    </source>
</reference>
<name>A0A1K2ICY2_9FLAO</name>
<evidence type="ECO:0000259" key="2">
    <source>
        <dbReference type="PROSITE" id="PS50991"/>
    </source>
</evidence>
<dbReference type="InterPro" id="IPR050073">
    <property type="entry name" value="2-IPM_HCS-like"/>
</dbReference>
<dbReference type="InterPro" id="IPR000891">
    <property type="entry name" value="PYR_CT"/>
</dbReference>
<dbReference type="Proteomes" id="UP000182544">
    <property type="component" value="Unassembled WGS sequence"/>
</dbReference>
<dbReference type="EMBL" id="FPKV01000001">
    <property type="protein sequence ID" value="SFZ90130.1"/>
    <property type="molecule type" value="Genomic_DNA"/>
</dbReference>
<dbReference type="AlphaFoldDB" id="A0A1K2ICY2"/>
<keyword evidence="4" id="KW-1185">Reference proteome</keyword>
<dbReference type="SUPFAM" id="SSF51569">
    <property type="entry name" value="Aldolase"/>
    <property type="match status" value="1"/>
</dbReference>
<dbReference type="GO" id="GO:0003852">
    <property type="term" value="F:2-isopropylmalate synthase activity"/>
    <property type="evidence" value="ECO:0007669"/>
    <property type="project" value="TreeGrafter"/>
</dbReference>